<proteinExistence type="predicted"/>
<dbReference type="Pfam" id="PF10544">
    <property type="entry name" value="T5orf172"/>
    <property type="match status" value="1"/>
</dbReference>
<feature type="region of interest" description="Disordered" evidence="1">
    <location>
        <begin position="524"/>
        <end position="608"/>
    </location>
</feature>
<feature type="compositionally biased region" description="Basic residues" evidence="1">
    <location>
        <begin position="598"/>
        <end position="608"/>
    </location>
</feature>
<dbReference type="InterPro" id="IPR018306">
    <property type="entry name" value="Phage_T5_Orf172_DNA-bd"/>
</dbReference>
<dbReference type="STRING" id="5098.A0A507QTB7"/>
<feature type="compositionally biased region" description="Polar residues" evidence="1">
    <location>
        <begin position="571"/>
        <end position="588"/>
    </location>
</feature>
<evidence type="ECO:0000313" key="4">
    <source>
        <dbReference type="Proteomes" id="UP000319663"/>
    </source>
</evidence>
<evidence type="ECO:0000259" key="2">
    <source>
        <dbReference type="SMART" id="SM00974"/>
    </source>
</evidence>
<dbReference type="SMART" id="SM00974">
    <property type="entry name" value="T5orf172"/>
    <property type="match status" value="1"/>
</dbReference>
<dbReference type="OrthoDB" id="3511049at2759"/>
<dbReference type="Proteomes" id="UP000319663">
    <property type="component" value="Unassembled WGS sequence"/>
</dbReference>
<name>A0A507QTB7_MONPU</name>
<keyword evidence="4" id="KW-1185">Reference proteome</keyword>
<protein>
    <recommendedName>
        <fullName evidence="2">Bacteriophage T5 Orf172 DNA-binding domain-containing protein</fullName>
    </recommendedName>
</protein>
<dbReference type="EMBL" id="VIFY01000114">
    <property type="protein sequence ID" value="TQB70284.1"/>
    <property type="molecule type" value="Genomic_DNA"/>
</dbReference>
<feature type="compositionally biased region" description="Polar residues" evidence="1">
    <location>
        <begin position="534"/>
        <end position="563"/>
    </location>
</feature>
<feature type="compositionally biased region" description="Acidic residues" evidence="1">
    <location>
        <begin position="102"/>
        <end position="112"/>
    </location>
</feature>
<evidence type="ECO:0000313" key="3">
    <source>
        <dbReference type="EMBL" id="TQB70284.1"/>
    </source>
</evidence>
<sequence>MIRHWQYSAPSNKNARRGILQRSSREKRSLERHEDNFIPASSSDEDDNITDGETYEESRNKYGEDVNGDSGKHEEDSDDESVTSMTFSQQPDSPGDTPGTEVGDDDTGLEYENEVRDRFSESPITLTRAKRDKNDGGIGLKQKRGSHLVEKDGKDDRNTGDIFAVFKDKSHAIRTGQNYIGNEDPRESTEEYDYASKATGLPQGSDVDSDCPITDAHWSEETRSDKRIRKVMTMFCQDEIGKEGKPPKPGYVYIFHNDEDEEGFYKIGKSQDPPQRKYSEYFSACKFKESWDTENINKDKIRFYAHLEKLAQRELQYRSIRYTCTCQKEHIEYFYGEKEEARKVIHRWLDWLTTYDPYSDDGHLRPFWEARLKHAEFQEEGCHAECRRAKRRFPCQSCITNRWHRFRNPEAHEVLKHYEEEWEQSRKLHVAREEAWKQLYMHRQRIAICLSLLGVCLSIYTSRNMQMVVKQAVPILSALLNLAASMYCLVSRTPTIDELEPDTTAFTTLRIELSRFLVSKTSSPARRYKREPKLNSSQSNEQEPETLSDQTYKSRLSLSNTKVTPIRPKQRSANTMSSSQSTANSFLTVGSGGDEKTGRKRRRKSPAV</sequence>
<reference evidence="3 4" key="1">
    <citation type="submission" date="2019-06" db="EMBL/GenBank/DDBJ databases">
        <title>Wine fermentation using esterase from Monascus purpureus.</title>
        <authorList>
            <person name="Geng C."/>
            <person name="Zhang Y."/>
        </authorList>
    </citation>
    <scope>NUCLEOTIDE SEQUENCE [LARGE SCALE GENOMIC DNA]</scope>
    <source>
        <strain evidence="3">HQ1</strain>
    </source>
</reference>
<feature type="compositionally biased region" description="Basic and acidic residues" evidence="1">
    <location>
        <begin position="23"/>
        <end position="36"/>
    </location>
</feature>
<accession>A0A507QTB7</accession>
<dbReference type="AlphaFoldDB" id="A0A507QTB7"/>
<feature type="compositionally biased region" description="Acidic residues" evidence="1">
    <location>
        <begin position="43"/>
        <end position="55"/>
    </location>
</feature>
<comment type="caution">
    <text evidence="3">The sequence shown here is derived from an EMBL/GenBank/DDBJ whole genome shotgun (WGS) entry which is preliminary data.</text>
</comment>
<feature type="compositionally biased region" description="Basic and acidic residues" evidence="1">
    <location>
        <begin position="147"/>
        <end position="159"/>
    </location>
</feature>
<organism evidence="3 4">
    <name type="scientific">Monascus purpureus</name>
    <name type="common">Red mold</name>
    <name type="synonym">Monascus anka</name>
    <dbReference type="NCBI Taxonomy" id="5098"/>
    <lineage>
        <taxon>Eukaryota</taxon>
        <taxon>Fungi</taxon>
        <taxon>Dikarya</taxon>
        <taxon>Ascomycota</taxon>
        <taxon>Pezizomycotina</taxon>
        <taxon>Eurotiomycetes</taxon>
        <taxon>Eurotiomycetidae</taxon>
        <taxon>Eurotiales</taxon>
        <taxon>Aspergillaceae</taxon>
        <taxon>Monascus</taxon>
    </lineage>
</organism>
<feature type="compositionally biased region" description="Polar residues" evidence="1">
    <location>
        <begin position="82"/>
        <end position="92"/>
    </location>
</feature>
<feature type="domain" description="Bacteriophage T5 Orf172 DNA-binding" evidence="2">
    <location>
        <begin position="259"/>
        <end position="348"/>
    </location>
</feature>
<feature type="region of interest" description="Disordered" evidence="1">
    <location>
        <begin position="1"/>
        <end position="159"/>
    </location>
</feature>
<gene>
    <name evidence="3" type="ORF">MPDQ_000693</name>
</gene>
<evidence type="ECO:0000256" key="1">
    <source>
        <dbReference type="SAM" id="MobiDB-lite"/>
    </source>
</evidence>
<feature type="compositionally biased region" description="Basic and acidic residues" evidence="1">
    <location>
        <begin position="56"/>
        <end position="75"/>
    </location>
</feature>